<keyword evidence="2" id="KW-0732">Signal</keyword>
<evidence type="ECO:0000256" key="4">
    <source>
        <dbReference type="SAM" id="MobiDB-lite"/>
    </source>
</evidence>
<keyword evidence="3" id="KW-0175">Coiled coil</keyword>
<evidence type="ECO:0000313" key="5">
    <source>
        <dbReference type="EMBL" id="ROT47656.1"/>
    </source>
</evidence>
<evidence type="ECO:0000313" key="6">
    <source>
        <dbReference type="Proteomes" id="UP000270927"/>
    </source>
</evidence>
<dbReference type="EMBL" id="RARA01000018">
    <property type="protein sequence ID" value="ROT47656.1"/>
    <property type="molecule type" value="Genomic_DNA"/>
</dbReference>
<protein>
    <submittedName>
        <fullName evidence="5">OmpH family outer membrane protein</fullName>
    </submittedName>
</protein>
<reference evidence="5 6" key="1">
    <citation type="submission" date="2018-09" db="EMBL/GenBank/DDBJ databases">
        <title>Comparative Genomics of Wolbachia-Cardinium Dual Endosymbiosis in a Plant-Parasitic Nematode.</title>
        <authorList>
            <person name="Brown A.M.V."/>
            <person name="Wasala S.K."/>
            <person name="Howe D.K."/>
            <person name="Peetz A.B."/>
            <person name="Zasada I.A."/>
            <person name="Denver D.R."/>
        </authorList>
    </citation>
    <scope>NUCLEOTIDE SEQUENCE [LARGE SCALE GENOMIC DNA]</scope>
    <source>
        <strain evidence="5 6">Pp_1</strain>
    </source>
</reference>
<feature type="coiled-coil region" evidence="3">
    <location>
        <begin position="68"/>
        <end position="121"/>
    </location>
</feature>
<dbReference type="RefSeq" id="WP_123662438.1">
    <property type="nucleotide sequence ID" value="NZ_RARA01000018.1"/>
</dbReference>
<dbReference type="GO" id="GO:0005829">
    <property type="term" value="C:cytosol"/>
    <property type="evidence" value="ECO:0007669"/>
    <property type="project" value="TreeGrafter"/>
</dbReference>
<feature type="compositionally biased region" description="Low complexity" evidence="4">
    <location>
        <begin position="206"/>
        <end position="220"/>
    </location>
</feature>
<dbReference type="GO" id="GO:0050821">
    <property type="term" value="P:protein stabilization"/>
    <property type="evidence" value="ECO:0007669"/>
    <property type="project" value="TreeGrafter"/>
</dbReference>
<gene>
    <name evidence="5" type="ORF">EDM02_01280</name>
</gene>
<evidence type="ECO:0000256" key="3">
    <source>
        <dbReference type="SAM" id="Coils"/>
    </source>
</evidence>
<dbReference type="PANTHER" id="PTHR35089">
    <property type="entry name" value="CHAPERONE PROTEIN SKP"/>
    <property type="match status" value="1"/>
</dbReference>
<dbReference type="GO" id="GO:0051082">
    <property type="term" value="F:unfolded protein binding"/>
    <property type="evidence" value="ECO:0007669"/>
    <property type="project" value="InterPro"/>
</dbReference>
<evidence type="ECO:0000256" key="2">
    <source>
        <dbReference type="ARBA" id="ARBA00022729"/>
    </source>
</evidence>
<name>A0A3N2QCX1_9BACT</name>
<evidence type="ECO:0000256" key="1">
    <source>
        <dbReference type="ARBA" id="ARBA00009091"/>
    </source>
</evidence>
<dbReference type="Pfam" id="PF03938">
    <property type="entry name" value="OmpH"/>
    <property type="match status" value="1"/>
</dbReference>
<dbReference type="SUPFAM" id="SSF111384">
    <property type="entry name" value="OmpH-like"/>
    <property type="match status" value="1"/>
</dbReference>
<dbReference type="InterPro" id="IPR005632">
    <property type="entry name" value="Chaperone_Skp"/>
</dbReference>
<dbReference type="Proteomes" id="UP000270927">
    <property type="component" value="Unassembled WGS sequence"/>
</dbReference>
<dbReference type="InterPro" id="IPR024930">
    <property type="entry name" value="Skp_dom_sf"/>
</dbReference>
<feature type="region of interest" description="Disordered" evidence="4">
    <location>
        <begin position="194"/>
        <end position="228"/>
    </location>
</feature>
<accession>A0A3N2QCX1</accession>
<proteinExistence type="inferred from homology"/>
<dbReference type="OrthoDB" id="1493480at2"/>
<dbReference type="AlphaFoldDB" id="A0A3N2QCX1"/>
<sequence length="228" mass="26045">MNYKFLSALTLAVCMYTGVKADPNKTIIVNEAAKTAESVLKIGYVDVSYIFENLPEFKKSHANLQSFRHQLENQLQTKFKEYQEKTESAQQQYDTLTEAQKKQKSAEISKLQFAIQKLEQEQYSKFEEKQLELMKPLHDRLQEVINKIAEEYNYTFILNKKIDIAPIVYFAQKTFDISELVLERLKAMAPEEIKPPVIGPKNNADAKVPAKVPAAKPAAKSPTGVKKK</sequence>
<dbReference type="Gene3D" id="3.30.910.20">
    <property type="entry name" value="Skp domain"/>
    <property type="match status" value="1"/>
</dbReference>
<organism evidence="5 6">
    <name type="scientific">Candidatus Cardinium hertigii</name>
    <dbReference type="NCBI Taxonomy" id="247481"/>
    <lineage>
        <taxon>Bacteria</taxon>
        <taxon>Pseudomonadati</taxon>
        <taxon>Bacteroidota</taxon>
        <taxon>Cytophagia</taxon>
        <taxon>Cytophagales</taxon>
        <taxon>Amoebophilaceae</taxon>
        <taxon>Candidatus Cardinium</taxon>
    </lineage>
</organism>
<dbReference type="PANTHER" id="PTHR35089:SF1">
    <property type="entry name" value="CHAPERONE PROTEIN SKP"/>
    <property type="match status" value="1"/>
</dbReference>
<keyword evidence="6" id="KW-1185">Reference proteome</keyword>
<dbReference type="SMART" id="SM00935">
    <property type="entry name" value="OmpH"/>
    <property type="match status" value="1"/>
</dbReference>
<comment type="caution">
    <text evidence="5">The sequence shown here is derived from an EMBL/GenBank/DDBJ whole genome shotgun (WGS) entry which is preliminary data.</text>
</comment>
<comment type="similarity">
    <text evidence="1">Belongs to the Skp family.</text>
</comment>